<dbReference type="STRING" id="299255.SAMN02745129_3853"/>
<dbReference type="GO" id="GO:0016747">
    <property type="term" value="F:acyltransferase activity, transferring groups other than amino-acyl groups"/>
    <property type="evidence" value="ECO:0007669"/>
    <property type="project" value="InterPro"/>
</dbReference>
<dbReference type="InterPro" id="IPR016181">
    <property type="entry name" value="Acyl_CoA_acyltransferase"/>
</dbReference>
<reference evidence="2 3" key="1">
    <citation type="submission" date="2016-11" db="EMBL/GenBank/DDBJ databases">
        <authorList>
            <person name="Jaros S."/>
            <person name="Januszkiewicz K."/>
            <person name="Wedrychowicz H."/>
        </authorList>
    </citation>
    <scope>NUCLEOTIDE SEQUENCE [LARGE SCALE GENOMIC DNA]</scope>
    <source>
        <strain evidence="2 3">DSM 16917</strain>
    </source>
</reference>
<feature type="domain" description="N-acetyltransferase" evidence="1">
    <location>
        <begin position="1"/>
        <end position="160"/>
    </location>
</feature>
<dbReference type="Proteomes" id="UP000184268">
    <property type="component" value="Unassembled WGS sequence"/>
</dbReference>
<protein>
    <submittedName>
        <fullName evidence="2">Predicted N-acetyltransferase YhbS</fullName>
    </submittedName>
</protein>
<dbReference type="EMBL" id="FQXG01000006">
    <property type="protein sequence ID" value="SHI05378.1"/>
    <property type="molecule type" value="Genomic_DNA"/>
</dbReference>
<sequence>MQYAALSSANIDAIQALFTHTFTDSEGAQEGAAIGQLAAALATTTPAEELRIFAAHDGDQLAACVLFTRLHFAGAEGDKGREAWLLSPMAVATAMQGKGIGQGLIRYGLAALKAQGAELAVTYGDPKFYGKLGFEAVTIEQVPAPQPLSFPHGWLAQTLEGEAMPTQKGPVRCAEALNRPEFW</sequence>
<name>A0A1M5Y0Q2_9GAMM</name>
<dbReference type="PROSITE" id="PS51186">
    <property type="entry name" value="GNAT"/>
    <property type="match status" value="1"/>
</dbReference>
<dbReference type="SUPFAM" id="SSF55729">
    <property type="entry name" value="Acyl-CoA N-acyltransferases (Nat)"/>
    <property type="match status" value="1"/>
</dbReference>
<organism evidence="2 3">
    <name type="scientific">Ferrimonas marina</name>
    <dbReference type="NCBI Taxonomy" id="299255"/>
    <lineage>
        <taxon>Bacteria</taxon>
        <taxon>Pseudomonadati</taxon>
        <taxon>Pseudomonadota</taxon>
        <taxon>Gammaproteobacteria</taxon>
        <taxon>Alteromonadales</taxon>
        <taxon>Ferrimonadaceae</taxon>
        <taxon>Ferrimonas</taxon>
    </lineage>
</organism>
<accession>A0A1M5Y0Q2</accession>
<keyword evidence="3" id="KW-1185">Reference proteome</keyword>
<dbReference type="CDD" id="cd04301">
    <property type="entry name" value="NAT_SF"/>
    <property type="match status" value="1"/>
</dbReference>
<gene>
    <name evidence="2" type="ORF">SAMN02745129_3853</name>
</gene>
<dbReference type="RefSeq" id="WP_067662644.1">
    <property type="nucleotide sequence ID" value="NZ_FQXG01000006.1"/>
</dbReference>
<dbReference type="InterPro" id="IPR000182">
    <property type="entry name" value="GNAT_dom"/>
</dbReference>
<dbReference type="Pfam" id="PF13508">
    <property type="entry name" value="Acetyltransf_7"/>
    <property type="match status" value="1"/>
</dbReference>
<dbReference type="AlphaFoldDB" id="A0A1M5Y0Q2"/>
<evidence type="ECO:0000313" key="3">
    <source>
        <dbReference type="Proteomes" id="UP000184268"/>
    </source>
</evidence>
<evidence type="ECO:0000259" key="1">
    <source>
        <dbReference type="PROSITE" id="PS51186"/>
    </source>
</evidence>
<dbReference type="OrthoDB" id="9797178at2"/>
<proteinExistence type="predicted"/>
<keyword evidence="2" id="KW-0808">Transferase</keyword>
<dbReference type="Gene3D" id="3.40.630.30">
    <property type="match status" value="1"/>
</dbReference>
<evidence type="ECO:0000313" key="2">
    <source>
        <dbReference type="EMBL" id="SHI05378.1"/>
    </source>
</evidence>